<evidence type="ECO:0000259" key="4">
    <source>
        <dbReference type="Pfam" id="PF00501"/>
    </source>
</evidence>
<dbReference type="EMBL" id="JACNJD010000337">
    <property type="protein sequence ID" value="MBC8179015.1"/>
    <property type="molecule type" value="Genomic_DNA"/>
</dbReference>
<evidence type="ECO:0000313" key="6">
    <source>
        <dbReference type="Proteomes" id="UP000650524"/>
    </source>
</evidence>
<dbReference type="Proteomes" id="UP000650524">
    <property type="component" value="Unassembled WGS sequence"/>
</dbReference>
<dbReference type="Gene3D" id="3.40.50.12780">
    <property type="entry name" value="N-terminal domain of ligase-like"/>
    <property type="match status" value="1"/>
</dbReference>
<evidence type="ECO:0000313" key="5">
    <source>
        <dbReference type="EMBL" id="MBC8179015.1"/>
    </source>
</evidence>
<organism evidence="5 6">
    <name type="scientific">Candidatus Desulfacyla euxinica</name>
    <dbReference type="NCBI Taxonomy" id="2841693"/>
    <lineage>
        <taxon>Bacteria</taxon>
        <taxon>Deltaproteobacteria</taxon>
        <taxon>Candidatus Desulfacyla</taxon>
    </lineage>
</organism>
<accession>A0A8J6T4S4</accession>
<keyword evidence="1" id="KW-0436">Ligase</keyword>
<dbReference type="PANTHER" id="PTHR43272:SF32">
    <property type="entry name" value="AMP-DEPENDENT SYNTHETASE_LIGASE DOMAIN-CONTAINING PROTEIN"/>
    <property type="match status" value="1"/>
</dbReference>
<dbReference type="Pfam" id="PF23562">
    <property type="entry name" value="AMP-binding_C_3"/>
    <property type="match status" value="1"/>
</dbReference>
<protein>
    <submittedName>
        <fullName evidence="5">AMP-binding protein</fullName>
    </submittedName>
</protein>
<name>A0A8J6T4S4_9DELT</name>
<keyword evidence="3" id="KW-0443">Lipid metabolism</keyword>
<dbReference type="GO" id="GO:0016020">
    <property type="term" value="C:membrane"/>
    <property type="evidence" value="ECO:0007669"/>
    <property type="project" value="TreeGrafter"/>
</dbReference>
<proteinExistence type="predicted"/>
<keyword evidence="2" id="KW-0276">Fatty acid metabolism</keyword>
<dbReference type="InterPro" id="IPR042099">
    <property type="entry name" value="ANL_N_sf"/>
</dbReference>
<evidence type="ECO:0000256" key="2">
    <source>
        <dbReference type="ARBA" id="ARBA00022832"/>
    </source>
</evidence>
<dbReference type="InterPro" id="IPR000873">
    <property type="entry name" value="AMP-dep_synth/lig_dom"/>
</dbReference>
<comment type="caution">
    <text evidence="5">The sequence shown here is derived from an EMBL/GenBank/DDBJ whole genome shotgun (WGS) entry which is preliminary data.</text>
</comment>
<gene>
    <name evidence="5" type="ORF">H8E19_16550</name>
</gene>
<reference evidence="5 6" key="1">
    <citation type="submission" date="2020-08" db="EMBL/GenBank/DDBJ databases">
        <title>Bridging the membrane lipid divide: bacteria of the FCB group superphylum have the potential to synthesize archaeal ether lipids.</title>
        <authorList>
            <person name="Villanueva L."/>
            <person name="Von Meijenfeldt F.A.B."/>
            <person name="Westbye A.B."/>
            <person name="Yadav S."/>
            <person name="Hopmans E.C."/>
            <person name="Dutilh B.E."/>
            <person name="Sinninghe Damste J.S."/>
        </authorList>
    </citation>
    <scope>NUCLEOTIDE SEQUENCE [LARGE SCALE GENOMIC DNA]</scope>
    <source>
        <strain evidence="5">NIOZ-UU27</strain>
    </source>
</reference>
<dbReference type="PROSITE" id="PS00455">
    <property type="entry name" value="AMP_BINDING"/>
    <property type="match status" value="1"/>
</dbReference>
<dbReference type="Pfam" id="PF00501">
    <property type="entry name" value="AMP-binding"/>
    <property type="match status" value="1"/>
</dbReference>
<evidence type="ECO:0000256" key="3">
    <source>
        <dbReference type="ARBA" id="ARBA00023098"/>
    </source>
</evidence>
<dbReference type="GO" id="GO:0004467">
    <property type="term" value="F:long-chain fatty acid-CoA ligase activity"/>
    <property type="evidence" value="ECO:0007669"/>
    <property type="project" value="TreeGrafter"/>
</dbReference>
<sequence length="666" mass="75460">MNSAKSYPGASLTLPSLLMKNAKRFGDSRVALREKEYGIWQSVTWKGYLEHVRDFSLGLISLGFSPGDTLGIIGNNRPEWVYAELAAQSAGGVPVGIFQDSILTEVAYIIDHSEASMIVAEDQEQVDKILDLREKLPRIKKIIYTDPKGLWDYEDETLIDYYKLERIGREMHEKDPDLFNKNVNAVKESDLATICYTSGTTGDPKGTLLTHSNIVSMVTSLNEVDPKFPDDQFLSFIPLPWIVEQTMSVFSALYSGFTVNFPEAPETSTADLYEIAPSLVVASPRMWEGISRQVMVKHLDASFLKGLIYDLCLPIGYRWADFKFEKKKPHLGWKILYLVAYFAMFRALRDRIGFSKVRSAMTGGAALGPDVFRFFHALGINLKQIYGQTEVAGYSTIHRDGDINFDSVGIPVPAAEISIFEPDKEGVGQIISRGSGLFQGYLKNDEASRDTIIDGWLHSGDAGYFTPDGHLVIIDRVKDLMHLKSGARFSPMFIENKLKFCPYIVETVVLGHEHEYVTTMICIDFKNVGKWAEDHRINYTTYSDLAAKPEVYDLIEREVVRVNTTLPEKARVNKFLLLYKELDPDDEELTRTKKIRRAFINEKYVKEIAALYSDAGEIPIEAVIRYQDGKTATLRTNLIIRAMKPESEYLDALKQRGFWKRFRGRA</sequence>
<feature type="domain" description="AMP-dependent synthetase/ligase" evidence="4">
    <location>
        <begin position="20"/>
        <end position="442"/>
    </location>
</feature>
<dbReference type="InterPro" id="IPR020845">
    <property type="entry name" value="AMP-binding_CS"/>
</dbReference>
<dbReference type="PANTHER" id="PTHR43272">
    <property type="entry name" value="LONG-CHAIN-FATTY-ACID--COA LIGASE"/>
    <property type="match status" value="1"/>
</dbReference>
<dbReference type="AlphaFoldDB" id="A0A8J6T4S4"/>
<evidence type="ECO:0000256" key="1">
    <source>
        <dbReference type="ARBA" id="ARBA00022598"/>
    </source>
</evidence>
<dbReference type="SUPFAM" id="SSF56801">
    <property type="entry name" value="Acetyl-CoA synthetase-like"/>
    <property type="match status" value="1"/>
</dbReference>